<protein>
    <submittedName>
        <fullName evidence="4">GNAT family N-acetyltransferase</fullName>
        <ecNumber evidence="4">2.3.1.-</ecNumber>
    </submittedName>
</protein>
<dbReference type="PANTHER" id="PTHR43420:SF47">
    <property type="entry name" value="N-ACETYLTRANSFERASE DOMAIN-CONTAINING PROTEIN"/>
    <property type="match status" value="1"/>
</dbReference>
<dbReference type="InterPro" id="IPR016181">
    <property type="entry name" value="Acyl_CoA_acyltransferase"/>
</dbReference>
<dbReference type="RefSeq" id="WP_379951859.1">
    <property type="nucleotide sequence ID" value="NZ_JBHMAF010000196.1"/>
</dbReference>
<dbReference type="EMBL" id="JBHMAF010000196">
    <property type="protein sequence ID" value="MFB9761727.1"/>
    <property type="molecule type" value="Genomic_DNA"/>
</dbReference>
<evidence type="ECO:0000313" key="5">
    <source>
        <dbReference type="Proteomes" id="UP001589609"/>
    </source>
</evidence>
<dbReference type="PANTHER" id="PTHR43420">
    <property type="entry name" value="ACETYLTRANSFERASE"/>
    <property type="match status" value="1"/>
</dbReference>
<evidence type="ECO:0000313" key="4">
    <source>
        <dbReference type="EMBL" id="MFB9761727.1"/>
    </source>
</evidence>
<sequence length="166" mass="18556">MNIEIASINSLKSIKSLYVTVTKHLRNNGVNQWDRFYPSEFVIGKDLKGGHLHAILNDGFCIGAVVLNEDQSFKYAGLPWSDKEGRPAVIHRLAVHPDSQGKGIGKQLLLHAEALATSQGYTSIRLDAYTANPAAITMYERAGYNPVGQIRFPFRKHPYQCFEKIL</sequence>
<dbReference type="SUPFAM" id="SSF55729">
    <property type="entry name" value="Acyl-CoA N-acyltransferases (Nat)"/>
    <property type="match status" value="1"/>
</dbReference>
<dbReference type="InterPro" id="IPR000182">
    <property type="entry name" value="GNAT_dom"/>
</dbReference>
<reference evidence="4 5" key="1">
    <citation type="submission" date="2024-09" db="EMBL/GenBank/DDBJ databases">
        <authorList>
            <person name="Sun Q."/>
            <person name="Mori K."/>
        </authorList>
    </citation>
    <scope>NUCLEOTIDE SEQUENCE [LARGE SCALE GENOMIC DNA]</scope>
    <source>
        <strain evidence="4 5">JCM 11201</strain>
    </source>
</reference>
<evidence type="ECO:0000256" key="2">
    <source>
        <dbReference type="ARBA" id="ARBA00023315"/>
    </source>
</evidence>
<keyword evidence="5" id="KW-1185">Reference proteome</keyword>
<dbReference type="Gene3D" id="3.40.630.30">
    <property type="match status" value="1"/>
</dbReference>
<feature type="domain" description="N-acetyltransferase" evidence="3">
    <location>
        <begin position="1"/>
        <end position="166"/>
    </location>
</feature>
<gene>
    <name evidence="4" type="ORF">ACFFMS_26195</name>
</gene>
<comment type="caution">
    <text evidence="4">The sequence shown here is derived from an EMBL/GenBank/DDBJ whole genome shotgun (WGS) entry which is preliminary data.</text>
</comment>
<organism evidence="4 5">
    <name type="scientific">Ectobacillus funiculus</name>
    <dbReference type="NCBI Taxonomy" id="137993"/>
    <lineage>
        <taxon>Bacteria</taxon>
        <taxon>Bacillati</taxon>
        <taxon>Bacillota</taxon>
        <taxon>Bacilli</taxon>
        <taxon>Bacillales</taxon>
        <taxon>Bacillaceae</taxon>
        <taxon>Ectobacillus</taxon>
    </lineage>
</organism>
<accession>A0ABV5WM46</accession>
<dbReference type="GO" id="GO:0016746">
    <property type="term" value="F:acyltransferase activity"/>
    <property type="evidence" value="ECO:0007669"/>
    <property type="project" value="UniProtKB-KW"/>
</dbReference>
<dbReference type="CDD" id="cd04301">
    <property type="entry name" value="NAT_SF"/>
    <property type="match status" value="1"/>
</dbReference>
<evidence type="ECO:0000256" key="1">
    <source>
        <dbReference type="ARBA" id="ARBA00022679"/>
    </source>
</evidence>
<dbReference type="EC" id="2.3.1.-" evidence="4"/>
<dbReference type="InterPro" id="IPR050680">
    <property type="entry name" value="YpeA/RimI_acetyltransf"/>
</dbReference>
<keyword evidence="1 4" id="KW-0808">Transferase</keyword>
<dbReference type="PROSITE" id="PS51186">
    <property type="entry name" value="GNAT"/>
    <property type="match status" value="1"/>
</dbReference>
<dbReference type="Pfam" id="PF00583">
    <property type="entry name" value="Acetyltransf_1"/>
    <property type="match status" value="1"/>
</dbReference>
<dbReference type="Proteomes" id="UP001589609">
    <property type="component" value="Unassembled WGS sequence"/>
</dbReference>
<proteinExistence type="predicted"/>
<evidence type="ECO:0000259" key="3">
    <source>
        <dbReference type="PROSITE" id="PS51186"/>
    </source>
</evidence>
<name>A0ABV5WM46_9BACI</name>
<keyword evidence="2 4" id="KW-0012">Acyltransferase</keyword>